<feature type="domain" description="ACT" evidence="4">
    <location>
        <begin position="139"/>
        <end position="212"/>
    </location>
</feature>
<dbReference type="GeneID" id="96740100"/>
<keyword evidence="1" id="KW-0677">Repeat</keyword>
<dbReference type="CDD" id="cd04883">
    <property type="entry name" value="ACT_AcuB"/>
    <property type="match status" value="1"/>
</dbReference>
<name>A0A1Y0CQY7_9BACI</name>
<organism evidence="6 8">
    <name type="scientific">Sutcliffiella horikoshii</name>
    <dbReference type="NCBI Taxonomy" id="79883"/>
    <lineage>
        <taxon>Bacteria</taxon>
        <taxon>Bacillati</taxon>
        <taxon>Bacillota</taxon>
        <taxon>Bacilli</taxon>
        <taxon>Bacillales</taxon>
        <taxon>Bacillaceae</taxon>
        <taxon>Sutcliffiella</taxon>
    </lineage>
</organism>
<dbReference type="PANTHER" id="PTHR48108:SF2">
    <property type="entry name" value="ACETOIN UTILIZATION PROTEIN ACUB"/>
    <property type="match status" value="1"/>
</dbReference>
<evidence type="ECO:0000259" key="4">
    <source>
        <dbReference type="PROSITE" id="PS51671"/>
    </source>
</evidence>
<sequence>MIVERIMKKNVHTLLPTDTVEHALHLMEEKNIRHIPIVNNMMQLVGIISDRDVRNGLQAALYENSAQEDLQQPLSKVMKTNLLTGHPLDFVEEVAATFYEYKIGCLPIIQDSKLVGIVTETDLLYTFVQLTGANQPASQFEVKVENISGKLAEVTSILKKRKLNILSVLVYPHQDEQFKILVFRVQTMNPTGVIHDLQEEGYEVLWPNLPGVTS</sequence>
<keyword evidence="7" id="KW-1185">Reference proteome</keyword>
<dbReference type="Gene3D" id="3.30.2130.10">
    <property type="entry name" value="VC0802-like"/>
    <property type="match status" value="1"/>
</dbReference>
<dbReference type="InterPro" id="IPR000644">
    <property type="entry name" value="CBS_dom"/>
</dbReference>
<dbReference type="PROSITE" id="PS51371">
    <property type="entry name" value="CBS"/>
    <property type="match status" value="2"/>
</dbReference>
<dbReference type="Pfam" id="PF00571">
    <property type="entry name" value="CBS"/>
    <property type="match status" value="2"/>
</dbReference>
<feature type="domain" description="CBS" evidence="3">
    <location>
        <begin position="7"/>
        <end position="68"/>
    </location>
</feature>
<accession>A0A1Y0CQY7</accession>
<dbReference type="InterPro" id="IPR002912">
    <property type="entry name" value="ACT_dom"/>
</dbReference>
<dbReference type="InterPro" id="IPR045865">
    <property type="entry name" value="ACT-like_dom_sf"/>
</dbReference>
<dbReference type="EMBL" id="CP020880">
    <property type="protein sequence ID" value="ART77648.1"/>
    <property type="molecule type" value="Genomic_DNA"/>
</dbReference>
<dbReference type="CDD" id="cd04584">
    <property type="entry name" value="CBS_pair_AcuB_like"/>
    <property type="match status" value="1"/>
</dbReference>
<evidence type="ECO:0000256" key="1">
    <source>
        <dbReference type="ARBA" id="ARBA00022737"/>
    </source>
</evidence>
<dbReference type="AlphaFoldDB" id="A0A1Y0CQY7"/>
<evidence type="ECO:0000259" key="3">
    <source>
        <dbReference type="PROSITE" id="PS51371"/>
    </source>
</evidence>
<dbReference type="Gene3D" id="3.10.580.10">
    <property type="entry name" value="CBS-domain"/>
    <property type="match status" value="1"/>
</dbReference>
<gene>
    <name evidence="5" type="ORF">B4U37_16995</name>
    <name evidence="6" type="ORF">FZC74_09225</name>
</gene>
<evidence type="ECO:0000313" key="7">
    <source>
        <dbReference type="Proteomes" id="UP000195573"/>
    </source>
</evidence>
<dbReference type="SMART" id="SM00116">
    <property type="entry name" value="CBS"/>
    <property type="match status" value="2"/>
</dbReference>
<dbReference type="InterPro" id="IPR051462">
    <property type="entry name" value="CBS_domain-containing"/>
</dbReference>
<evidence type="ECO:0000313" key="5">
    <source>
        <dbReference type="EMBL" id="ART77648.1"/>
    </source>
</evidence>
<keyword evidence="2" id="KW-0129">CBS domain</keyword>
<protein>
    <submittedName>
        <fullName evidence="5">Acetoin utilization protein AcuB</fullName>
    </submittedName>
    <submittedName>
        <fullName evidence="6">CBS domain-containing protein</fullName>
    </submittedName>
</protein>
<dbReference type="RefSeq" id="WP_010195446.1">
    <property type="nucleotide sequence ID" value="NZ_CP020880.1"/>
</dbReference>
<dbReference type="KEGG" id="bhk:B4U37_16995"/>
<dbReference type="Proteomes" id="UP000323393">
    <property type="component" value="Unassembled WGS sequence"/>
</dbReference>
<evidence type="ECO:0000313" key="6">
    <source>
        <dbReference type="EMBL" id="TYS58921.1"/>
    </source>
</evidence>
<dbReference type="SUPFAM" id="SSF55021">
    <property type="entry name" value="ACT-like"/>
    <property type="match status" value="1"/>
</dbReference>
<dbReference type="InterPro" id="IPR046342">
    <property type="entry name" value="CBS_dom_sf"/>
</dbReference>
<reference evidence="5 7" key="1">
    <citation type="submission" date="2017-04" db="EMBL/GenBank/DDBJ databases">
        <title>Complete Genome Sequence of the Bacillus horikoshii 20a strain from Cuatro Cienegas, Coahuila, Mexico.</title>
        <authorList>
            <person name="Zarza E."/>
            <person name="Alcaraz L.D."/>
            <person name="Aguilar-Salinas B."/>
            <person name="Islas A."/>
            <person name="Olmedo-Alvarez G."/>
        </authorList>
    </citation>
    <scope>NUCLEOTIDE SEQUENCE [LARGE SCALE GENOMIC DNA]</scope>
    <source>
        <strain evidence="5 7">20a</strain>
    </source>
</reference>
<reference evidence="6 8" key="2">
    <citation type="submission" date="2019-08" db="EMBL/GenBank/DDBJ databases">
        <title>Bacillus genomes from the desert of Cuatro Cienegas, Coahuila.</title>
        <authorList>
            <person name="Olmedo-Alvarez G."/>
        </authorList>
    </citation>
    <scope>NUCLEOTIDE SEQUENCE [LARGE SCALE GENOMIC DNA]</scope>
    <source>
        <strain evidence="6 8">CH88_3T</strain>
    </source>
</reference>
<evidence type="ECO:0000313" key="8">
    <source>
        <dbReference type="Proteomes" id="UP000323393"/>
    </source>
</evidence>
<proteinExistence type="predicted"/>
<evidence type="ECO:0000256" key="2">
    <source>
        <dbReference type="PROSITE-ProRule" id="PRU00703"/>
    </source>
</evidence>
<dbReference type="EMBL" id="VTEU01000003">
    <property type="protein sequence ID" value="TYS58921.1"/>
    <property type="molecule type" value="Genomic_DNA"/>
</dbReference>
<dbReference type="SUPFAM" id="SSF54631">
    <property type="entry name" value="CBS-domain pair"/>
    <property type="match status" value="1"/>
</dbReference>
<dbReference type="PANTHER" id="PTHR48108">
    <property type="entry name" value="CBS DOMAIN-CONTAINING PROTEIN CBSX2, CHLOROPLASTIC"/>
    <property type="match status" value="1"/>
</dbReference>
<feature type="domain" description="CBS" evidence="3">
    <location>
        <begin position="78"/>
        <end position="138"/>
    </location>
</feature>
<dbReference type="PROSITE" id="PS51671">
    <property type="entry name" value="ACT"/>
    <property type="match status" value="1"/>
</dbReference>
<dbReference type="Proteomes" id="UP000195573">
    <property type="component" value="Chromosome"/>
</dbReference>